<feature type="compositionally biased region" description="Polar residues" evidence="2">
    <location>
        <begin position="1471"/>
        <end position="1489"/>
    </location>
</feature>
<feature type="coiled-coil region" evidence="1">
    <location>
        <begin position="1091"/>
        <end position="1214"/>
    </location>
</feature>
<evidence type="ECO:0000256" key="2">
    <source>
        <dbReference type="SAM" id="MobiDB-lite"/>
    </source>
</evidence>
<dbReference type="EMBL" id="CAJFCJ010000002">
    <property type="protein sequence ID" value="CAD5112194.1"/>
    <property type="molecule type" value="Genomic_DNA"/>
</dbReference>
<feature type="coiled-coil region" evidence="1">
    <location>
        <begin position="179"/>
        <end position="269"/>
    </location>
</feature>
<dbReference type="PANTHER" id="PTHR10337">
    <property type="entry name" value="SHC TRANSFORMING PROTEIN"/>
    <property type="match status" value="1"/>
</dbReference>
<evidence type="ECO:0000313" key="3">
    <source>
        <dbReference type="EMBL" id="CAD5112194.1"/>
    </source>
</evidence>
<dbReference type="GO" id="GO:0005813">
    <property type="term" value="C:centrosome"/>
    <property type="evidence" value="ECO:0007669"/>
    <property type="project" value="TreeGrafter"/>
</dbReference>
<feature type="compositionally biased region" description="Basic and acidic residues" evidence="2">
    <location>
        <begin position="1492"/>
        <end position="1502"/>
    </location>
</feature>
<dbReference type="Proteomes" id="UP000549394">
    <property type="component" value="Unassembled WGS sequence"/>
</dbReference>
<name>A0A7I8V8S9_9ANNE</name>
<dbReference type="PANTHER" id="PTHR10337:SF6">
    <property type="entry name" value="CENTROSOMAL PROTEIN OF 152 KDA"/>
    <property type="match status" value="1"/>
</dbReference>
<sequence length="1521" mass="176266">MASFDVNVSQNHADSSDSEDAEEGIKERINEQLGNLLDDDFFNDSFDSTAVDSKQSFHRALYVNACHMPPQPYDSHIEFNAKQKENTNFLLDQNTATYSGFNQDTPNQEYLIDKPILNEEKMPYPQQQPNKMDYFVKYRPQNETYSQEINTNDETIVNNKMEQQFSQLKILYEARGRQLEDFSAAFEEKEREIRILKHEVAMATEQAESCKNGREQMQVLLIEEKDKVAKLESENSNLDKQLANITNCKEDAERRLAASEATVDVLQRQVCQLEASDAVARTRYTHEAYVDSLKQRHSSQIANLEQKYDEAENQRRCLEDEINSVKKKLNEATKEAESARIERADTVNRLTESLKRSQEQCEQLLAAGTGQEIGKANAQLKEALAGKTIAQDMNKALQAELNDVKEQLILLENFTQLSDQVNSKNSDHCNPDDSYAQLGIKQKQETAVDDLVHRLKSELERCLNNYRNKRQQVLQLQDQLAASKLKNNELEESLKEMKNYKNQVEIWQDKYGDLESHRDVTPLEAKLKRDLERLRGERDLLKEEFTELEIRLNEAVKSEESLNELNKQLSSEMSAMAAEFDSDKREAIMRTQSECLRLQEETREKLKNELEMKHDEEKHKLENQLSHTVNTLNDQIKSLEKELSEVKEDYVKICESKDIVEDSLRLRLEDERNRAIKDAVEEAEKTLKESFERQLTERSESIREQLNRENSIRQKNELQNELSKTKAEWERLKAGQFKVALDDARLEWNKQFEEKLQEKQAQLDKSISTQQKLELSLSEMKQNSISRNVHMVELKSLRQKFDTNIQQLRNEKQQENLKNDAQVEMLKTAHEKKIKEMLDERRKAIEEIRKEFSGNITRLEKNIKELKNEKNSLMKEIESLKSDLQAKDKEVKASVKKIKDELKMKHENDIDEVIKGMENSSSSAEVVRLKKELENAADKIRDLEKAKENSAEERRKLIKLKDEERRRDVEEIEKKCEADFNKFFDEHQGTLSHALKTQRVQFEKEMSQLAERQSEEMKLYRERIRNEIKEELGTDKRLIAAEHAEEVEELKRQMREDIETLSSEHSKKIKQVEDDWLSRCSFSTRTLHQKLSEAQRTISEHEMQIEAYEQQMSNVQQEIDQRHREIETEVRNKIEKMKLAKFEAVRKVEAEITKFKEEINQITSEKKNLIEKNTRIIQEKLEIENSLRKMKENQIQSEEQIKDLKDVINTLRKKPPIDNKCTQTEKAEQTYDKVQEIRMKYMKSVEKIKDEFLQHDEKVSKENADRIRMETTRIKNATIRKMKHHCLRIVSNLLQRFDATINKEEFLKWLNEALTRNPPESIASSITTLNSRSSSPGSNYVNLSCLPYGPAPPSRPTSAGSMPVKSGDSKSGVRRSISSGAIIEKFTLALEKTNSPRSETNSISSGSFTLPKPLYFRKIDLDSPSSSTCSIASVGQAPTPPSSAPTIPPRRSAVAGFGSIENLGKRTIVQTNVKYGGSSNSPTSRSKSYGTLDRKPLKDFNSHRGTVRFSPSSTYEPGEAL</sequence>
<dbReference type="GO" id="GO:0007099">
    <property type="term" value="P:centriole replication"/>
    <property type="evidence" value="ECO:0007669"/>
    <property type="project" value="TreeGrafter"/>
</dbReference>
<feature type="region of interest" description="Disordered" evidence="2">
    <location>
        <begin position="1"/>
        <end position="24"/>
    </location>
</feature>
<comment type="caution">
    <text evidence="3">The sequence shown here is derived from an EMBL/GenBank/DDBJ whole genome shotgun (WGS) entry which is preliminary data.</text>
</comment>
<reference evidence="3 4" key="1">
    <citation type="submission" date="2020-08" db="EMBL/GenBank/DDBJ databases">
        <authorList>
            <person name="Hejnol A."/>
        </authorList>
    </citation>
    <scope>NUCLEOTIDE SEQUENCE [LARGE SCALE GENOMIC DNA]</scope>
</reference>
<feature type="coiled-coil region" evidence="1">
    <location>
        <begin position="452"/>
        <end position="890"/>
    </location>
</feature>
<feature type="coiled-coil region" evidence="1">
    <location>
        <begin position="1010"/>
        <end position="1064"/>
    </location>
</feature>
<accession>A0A7I8V8S9</accession>
<evidence type="ECO:0000313" key="4">
    <source>
        <dbReference type="Proteomes" id="UP000549394"/>
    </source>
</evidence>
<feature type="region of interest" description="Disordered" evidence="2">
    <location>
        <begin position="1351"/>
        <end position="1373"/>
    </location>
</feature>
<dbReference type="InterPro" id="IPR051235">
    <property type="entry name" value="CEP152/SHC-Transforming"/>
</dbReference>
<dbReference type="OrthoDB" id="10064205at2759"/>
<evidence type="ECO:0000256" key="1">
    <source>
        <dbReference type="SAM" id="Coils"/>
    </source>
</evidence>
<feature type="coiled-coil region" evidence="1">
    <location>
        <begin position="919"/>
        <end position="967"/>
    </location>
</feature>
<keyword evidence="1" id="KW-0175">Coiled coil</keyword>
<protein>
    <submittedName>
        <fullName evidence="3">DgyrCDS1427</fullName>
    </submittedName>
</protein>
<feature type="coiled-coil region" evidence="1">
    <location>
        <begin position="294"/>
        <end position="414"/>
    </location>
</feature>
<feature type="compositionally biased region" description="Polar residues" evidence="2">
    <location>
        <begin position="1"/>
        <end position="13"/>
    </location>
</feature>
<gene>
    <name evidence="3" type="ORF">DGYR_LOCUS1383</name>
</gene>
<keyword evidence="4" id="KW-1185">Reference proteome</keyword>
<feature type="region of interest" description="Disordered" evidence="2">
    <location>
        <begin position="1471"/>
        <end position="1521"/>
    </location>
</feature>
<organism evidence="3 4">
    <name type="scientific">Dimorphilus gyrociliatus</name>
    <dbReference type="NCBI Taxonomy" id="2664684"/>
    <lineage>
        <taxon>Eukaryota</taxon>
        <taxon>Metazoa</taxon>
        <taxon>Spiralia</taxon>
        <taxon>Lophotrochozoa</taxon>
        <taxon>Annelida</taxon>
        <taxon>Polychaeta</taxon>
        <taxon>Polychaeta incertae sedis</taxon>
        <taxon>Dinophilidae</taxon>
        <taxon>Dimorphilus</taxon>
    </lineage>
</organism>
<proteinExistence type="predicted"/>